<dbReference type="FunFam" id="1.10.10.2830:FF:000001">
    <property type="entry name" value="Chromosome partitioning protein ParB"/>
    <property type="match status" value="1"/>
</dbReference>
<protein>
    <submittedName>
        <fullName evidence="6">Putative chromosome-partitioning protein ParB</fullName>
    </submittedName>
</protein>
<evidence type="ECO:0000256" key="4">
    <source>
        <dbReference type="SAM" id="MobiDB-lite"/>
    </source>
</evidence>
<dbReference type="InterPro" id="IPR036086">
    <property type="entry name" value="ParB/Sulfiredoxin_sf"/>
</dbReference>
<gene>
    <name evidence="6" type="primary">parB</name>
    <name evidence="6" type="ORF">Pan216_26790</name>
</gene>
<dbReference type="AlphaFoldDB" id="A0A518B4D0"/>
<proteinExistence type="inferred from homology"/>
<evidence type="ECO:0000256" key="2">
    <source>
        <dbReference type="ARBA" id="ARBA00022829"/>
    </source>
</evidence>
<dbReference type="Gene3D" id="1.10.10.2830">
    <property type="match status" value="1"/>
</dbReference>
<organism evidence="6 7">
    <name type="scientific">Kolteria novifilia</name>
    <dbReference type="NCBI Taxonomy" id="2527975"/>
    <lineage>
        <taxon>Bacteria</taxon>
        <taxon>Pseudomonadati</taxon>
        <taxon>Planctomycetota</taxon>
        <taxon>Planctomycetia</taxon>
        <taxon>Kolteriales</taxon>
        <taxon>Kolteriaceae</taxon>
        <taxon>Kolteria</taxon>
    </lineage>
</organism>
<dbReference type="GO" id="GO:0003677">
    <property type="term" value="F:DNA binding"/>
    <property type="evidence" value="ECO:0007669"/>
    <property type="project" value="UniProtKB-KW"/>
</dbReference>
<keyword evidence="2" id="KW-0159">Chromosome partition</keyword>
<accession>A0A518B4D0</accession>
<dbReference type="GO" id="GO:0007059">
    <property type="term" value="P:chromosome segregation"/>
    <property type="evidence" value="ECO:0007669"/>
    <property type="project" value="UniProtKB-KW"/>
</dbReference>
<dbReference type="CDD" id="cd16393">
    <property type="entry name" value="SPO0J_N"/>
    <property type="match status" value="1"/>
</dbReference>
<feature type="region of interest" description="Disordered" evidence="4">
    <location>
        <begin position="237"/>
        <end position="260"/>
    </location>
</feature>
<dbReference type="SUPFAM" id="SSF109709">
    <property type="entry name" value="KorB DNA-binding domain-like"/>
    <property type="match status" value="1"/>
</dbReference>
<evidence type="ECO:0000259" key="5">
    <source>
        <dbReference type="SMART" id="SM00470"/>
    </source>
</evidence>
<dbReference type="Gene3D" id="3.90.1530.30">
    <property type="match status" value="1"/>
</dbReference>
<dbReference type="FunFam" id="3.90.1530.30:FF:000001">
    <property type="entry name" value="Chromosome partitioning protein ParB"/>
    <property type="match status" value="1"/>
</dbReference>
<dbReference type="PANTHER" id="PTHR33375:SF1">
    <property type="entry name" value="CHROMOSOME-PARTITIONING PROTEIN PARB-RELATED"/>
    <property type="match status" value="1"/>
</dbReference>
<dbReference type="OrthoDB" id="9802051at2"/>
<sequence length="313" mass="34921">MVRKTLGRGLQSLLGFDEDVDPEALGEDVVTESAGEMRYIPLDQIDGSPYQPRRDFSDGEMAALSQSIREHGVVQPIVVRPVGDGRFQLIAGERRLRAARMAEHAEIPARVVAINDQQASEVGLIENLQRQDLNPMEKAEAFQAYVQQFGTTHEELAGHLGVDRSTVTNLLRLLELPPVVQDAVRNAKISFGHARAILGINDPVEQIAIYQEVIDEALSVRKTEALVRQRRMVPKDEEVHDGEVIQPEEQPQEEATGKSNHILSLENDLRQRLGTKVEIQSKGQDKGKIVLHFETNDDFERLMGQLGSHSHAQ</sequence>
<dbReference type="SUPFAM" id="SSF110849">
    <property type="entry name" value="ParB/Sulfiredoxin"/>
    <property type="match status" value="1"/>
</dbReference>
<dbReference type="GO" id="GO:0005694">
    <property type="term" value="C:chromosome"/>
    <property type="evidence" value="ECO:0007669"/>
    <property type="project" value="TreeGrafter"/>
</dbReference>
<comment type="similarity">
    <text evidence="1">Belongs to the ParB family.</text>
</comment>
<dbReference type="InterPro" id="IPR004437">
    <property type="entry name" value="ParB/RepB/Spo0J"/>
</dbReference>
<dbReference type="InterPro" id="IPR050336">
    <property type="entry name" value="Chromosome_partition/occlusion"/>
</dbReference>
<evidence type="ECO:0000256" key="3">
    <source>
        <dbReference type="ARBA" id="ARBA00023125"/>
    </source>
</evidence>
<evidence type="ECO:0000313" key="6">
    <source>
        <dbReference type="EMBL" id="QDU61814.1"/>
    </source>
</evidence>
<dbReference type="Pfam" id="PF02195">
    <property type="entry name" value="ParB_N"/>
    <property type="match status" value="1"/>
</dbReference>
<dbReference type="NCBIfam" id="TIGR00180">
    <property type="entry name" value="parB_part"/>
    <property type="match status" value="1"/>
</dbReference>
<dbReference type="RefSeq" id="WP_145258359.1">
    <property type="nucleotide sequence ID" value="NZ_CP036279.1"/>
</dbReference>
<keyword evidence="7" id="KW-1185">Reference proteome</keyword>
<dbReference type="Proteomes" id="UP000317093">
    <property type="component" value="Chromosome"/>
</dbReference>
<dbReference type="Pfam" id="PF17762">
    <property type="entry name" value="HTH_ParB"/>
    <property type="match status" value="1"/>
</dbReference>
<dbReference type="InterPro" id="IPR003115">
    <property type="entry name" value="ParB_N"/>
</dbReference>
<reference evidence="6 7" key="1">
    <citation type="submission" date="2019-02" db="EMBL/GenBank/DDBJ databases">
        <title>Deep-cultivation of Planctomycetes and their phenomic and genomic characterization uncovers novel biology.</title>
        <authorList>
            <person name="Wiegand S."/>
            <person name="Jogler M."/>
            <person name="Boedeker C."/>
            <person name="Pinto D."/>
            <person name="Vollmers J."/>
            <person name="Rivas-Marin E."/>
            <person name="Kohn T."/>
            <person name="Peeters S.H."/>
            <person name="Heuer A."/>
            <person name="Rast P."/>
            <person name="Oberbeckmann S."/>
            <person name="Bunk B."/>
            <person name="Jeske O."/>
            <person name="Meyerdierks A."/>
            <person name="Storesund J.E."/>
            <person name="Kallscheuer N."/>
            <person name="Luecker S."/>
            <person name="Lage O.M."/>
            <person name="Pohl T."/>
            <person name="Merkel B.J."/>
            <person name="Hornburger P."/>
            <person name="Mueller R.-W."/>
            <person name="Bruemmer F."/>
            <person name="Labrenz M."/>
            <person name="Spormann A.M."/>
            <person name="Op den Camp H."/>
            <person name="Overmann J."/>
            <person name="Amann R."/>
            <person name="Jetten M.S.M."/>
            <person name="Mascher T."/>
            <person name="Medema M.H."/>
            <person name="Devos D.P."/>
            <person name="Kaster A.-K."/>
            <person name="Ovreas L."/>
            <person name="Rohde M."/>
            <person name="Galperin M.Y."/>
            <person name="Jogler C."/>
        </authorList>
    </citation>
    <scope>NUCLEOTIDE SEQUENCE [LARGE SCALE GENOMIC DNA]</scope>
    <source>
        <strain evidence="6 7">Pan216</strain>
    </source>
</reference>
<dbReference type="InterPro" id="IPR057240">
    <property type="entry name" value="ParB_dimer_C"/>
</dbReference>
<feature type="domain" description="ParB-like N-terminal" evidence="5">
    <location>
        <begin position="38"/>
        <end position="128"/>
    </location>
</feature>
<evidence type="ECO:0000313" key="7">
    <source>
        <dbReference type="Proteomes" id="UP000317093"/>
    </source>
</evidence>
<dbReference type="PANTHER" id="PTHR33375">
    <property type="entry name" value="CHROMOSOME-PARTITIONING PROTEIN PARB-RELATED"/>
    <property type="match status" value="1"/>
</dbReference>
<dbReference type="SMART" id="SM00470">
    <property type="entry name" value="ParB"/>
    <property type="match status" value="1"/>
</dbReference>
<dbReference type="EMBL" id="CP036279">
    <property type="protein sequence ID" value="QDU61814.1"/>
    <property type="molecule type" value="Genomic_DNA"/>
</dbReference>
<dbReference type="InterPro" id="IPR041468">
    <property type="entry name" value="HTH_ParB/Spo0J"/>
</dbReference>
<evidence type="ECO:0000256" key="1">
    <source>
        <dbReference type="ARBA" id="ARBA00006295"/>
    </source>
</evidence>
<dbReference type="KEGG" id="knv:Pan216_26790"/>
<name>A0A518B4D0_9BACT</name>
<dbReference type="Pfam" id="PF23552">
    <property type="entry name" value="ParB_C"/>
    <property type="match status" value="1"/>
</dbReference>
<keyword evidence="3" id="KW-0238">DNA-binding</keyword>